<sequence length="440" mass="53118">MSKFNNNQEFFDFSVNMVVVPIKDIVERMKEHHIKLPLFIYRFLLKETIRDEVFESKRYQSYTDELQYRLRNYDMHSIFLLDKLIHQYELPFDLPKFKEMLFNFLYLNKDTKDIDRSFFDQIIELKDHYELQVERMSYDEFYQLIENRLFQTTGYIDGIHSNDWTDETLTSHTLGDLKDLGQKYGIKVPRRINKNRLIEILAAKLRLTEEEVAHLSTKSILDIEIYAKDKGFRISTDLKKRDMIEFIKFSLGMYHKDIPNDNYNYNIPIPKLEEELEEEIEEVKDEVIEDVIIPEEPAEDDIIIEDIPEEEEIEEEIAIQETHEIEEIKEEEVQVKKEVKKDLKKEPKQEIKEEIEEEEKDLPLELVDTDLLTEEEKELLDEKIAYIIRKYHKKKKRRKVFKVIFFTLLILVLAFVAYSVIHYLYIDEGNLPFNIPVFWK</sequence>
<keyword evidence="1" id="KW-0812">Transmembrane</keyword>
<evidence type="ECO:0000313" key="3">
    <source>
        <dbReference type="Proteomes" id="UP000512167"/>
    </source>
</evidence>
<dbReference type="RefSeq" id="WP_312032241.1">
    <property type="nucleotide sequence ID" value="NZ_CP051151.1"/>
</dbReference>
<keyword evidence="3" id="KW-1185">Reference proteome</keyword>
<accession>A0A7L6N2I4</accession>
<protein>
    <recommendedName>
        <fullName evidence="4">Rho termination factor N-terminal domain-containing protein</fullName>
    </recommendedName>
</protein>
<dbReference type="AlphaFoldDB" id="A0A7L6N2I4"/>
<gene>
    <name evidence="2" type="ORF">HF295_02345</name>
</gene>
<reference evidence="2 3" key="1">
    <citation type="submission" date="2020-04" db="EMBL/GenBank/DDBJ databases">
        <authorList>
            <person name="Zheng R.K."/>
            <person name="Sun C.M."/>
        </authorList>
    </citation>
    <scope>NUCLEOTIDE SEQUENCE [LARGE SCALE GENOMIC DNA]</scope>
    <source>
        <strain evidence="3">zrk29</strain>
    </source>
</reference>
<dbReference type="EMBL" id="CP051151">
    <property type="protein sequence ID" value="QLY39761.1"/>
    <property type="molecule type" value="Genomic_DNA"/>
</dbReference>
<dbReference type="KEGG" id="tbk:HF295_02345"/>
<feature type="transmembrane region" description="Helical" evidence="1">
    <location>
        <begin position="403"/>
        <end position="426"/>
    </location>
</feature>
<name>A0A7L6N2I4_9MOLU</name>
<evidence type="ECO:0000313" key="2">
    <source>
        <dbReference type="EMBL" id="QLY39761.1"/>
    </source>
</evidence>
<evidence type="ECO:0000256" key="1">
    <source>
        <dbReference type="SAM" id="Phobius"/>
    </source>
</evidence>
<dbReference type="Proteomes" id="UP000512167">
    <property type="component" value="Chromosome"/>
</dbReference>
<organism evidence="2 3">
    <name type="scientific">Hujiaoplasma nucleasis</name>
    <dbReference type="NCBI Taxonomy" id="2725268"/>
    <lineage>
        <taxon>Bacteria</taxon>
        <taxon>Bacillati</taxon>
        <taxon>Mycoplasmatota</taxon>
        <taxon>Mollicutes</taxon>
        <taxon>Candidatus Izemoplasmatales</taxon>
        <taxon>Hujiaoplasmataceae</taxon>
        <taxon>Hujiaoplasma</taxon>
    </lineage>
</organism>
<evidence type="ECO:0008006" key="4">
    <source>
        <dbReference type="Google" id="ProtNLM"/>
    </source>
</evidence>
<keyword evidence="1" id="KW-1133">Transmembrane helix</keyword>
<proteinExistence type="predicted"/>
<keyword evidence="1" id="KW-0472">Membrane</keyword>